<dbReference type="AlphaFoldDB" id="A0A5M3X9F4"/>
<protein>
    <recommendedName>
        <fullName evidence="3">Large ribosomal subunit protein bL31B</fullName>
    </recommendedName>
</protein>
<evidence type="ECO:0000256" key="2">
    <source>
        <dbReference type="ARBA" id="ARBA00023274"/>
    </source>
</evidence>
<comment type="similarity">
    <text evidence="3">Belongs to the bacterial ribosomal protein bL31 family. Type B subfamily.</text>
</comment>
<dbReference type="PROSITE" id="PS01143">
    <property type="entry name" value="RIBOSOMAL_L31"/>
    <property type="match status" value="1"/>
</dbReference>
<organism evidence="4 5">
    <name type="scientific">Acrocarpospora macrocephala</name>
    <dbReference type="NCBI Taxonomy" id="150177"/>
    <lineage>
        <taxon>Bacteria</taxon>
        <taxon>Bacillati</taxon>
        <taxon>Actinomycetota</taxon>
        <taxon>Actinomycetes</taxon>
        <taxon>Streptosporangiales</taxon>
        <taxon>Streptosporangiaceae</taxon>
        <taxon>Acrocarpospora</taxon>
    </lineage>
</organism>
<dbReference type="InterPro" id="IPR027493">
    <property type="entry name" value="Ribosomal_bL31_B"/>
</dbReference>
<dbReference type="PANTHER" id="PTHR33280">
    <property type="entry name" value="50S RIBOSOMAL PROTEIN L31, CHLOROPLASTIC"/>
    <property type="match status" value="1"/>
</dbReference>
<dbReference type="GO" id="GO:0005840">
    <property type="term" value="C:ribosome"/>
    <property type="evidence" value="ECO:0007669"/>
    <property type="project" value="UniProtKB-KW"/>
</dbReference>
<comment type="subunit">
    <text evidence="3">Part of the 50S ribosomal subunit.</text>
</comment>
<comment type="caution">
    <text evidence="4">The sequence shown here is derived from an EMBL/GenBank/DDBJ whole genome shotgun (WGS) entry which is preliminary data.</text>
</comment>
<dbReference type="SUPFAM" id="SSF143800">
    <property type="entry name" value="L28p-like"/>
    <property type="match status" value="1"/>
</dbReference>
<keyword evidence="2 3" id="KW-0687">Ribonucleoprotein</keyword>
<dbReference type="EMBL" id="BLAE01000116">
    <property type="protein sequence ID" value="GES16799.1"/>
    <property type="molecule type" value="Genomic_DNA"/>
</dbReference>
<dbReference type="InterPro" id="IPR002150">
    <property type="entry name" value="Ribosomal_bL31"/>
</dbReference>
<accession>A0A5M3X9F4</accession>
<dbReference type="GO" id="GO:0003735">
    <property type="term" value="F:structural constituent of ribosome"/>
    <property type="evidence" value="ECO:0007669"/>
    <property type="project" value="InterPro"/>
</dbReference>
<dbReference type="InterPro" id="IPR034704">
    <property type="entry name" value="Ribosomal_bL28/bL31-like_sf"/>
</dbReference>
<reference evidence="4 5" key="1">
    <citation type="submission" date="2019-10" db="EMBL/GenBank/DDBJ databases">
        <title>Whole genome shotgun sequence of Acrocarpospora macrocephala NBRC 16266.</title>
        <authorList>
            <person name="Ichikawa N."/>
            <person name="Kimura A."/>
            <person name="Kitahashi Y."/>
            <person name="Komaki H."/>
            <person name="Oguchi A."/>
        </authorList>
    </citation>
    <scope>NUCLEOTIDE SEQUENCE [LARGE SCALE GENOMIC DNA]</scope>
    <source>
        <strain evidence="4 5">NBRC 16266</strain>
    </source>
</reference>
<evidence type="ECO:0000313" key="4">
    <source>
        <dbReference type="EMBL" id="GES16799.1"/>
    </source>
</evidence>
<dbReference type="GO" id="GO:1990904">
    <property type="term" value="C:ribonucleoprotein complex"/>
    <property type="evidence" value="ECO:0007669"/>
    <property type="project" value="UniProtKB-KW"/>
</dbReference>
<dbReference type="InterPro" id="IPR042105">
    <property type="entry name" value="Ribosomal_bL31_sf"/>
</dbReference>
<evidence type="ECO:0000313" key="5">
    <source>
        <dbReference type="Proteomes" id="UP000331127"/>
    </source>
</evidence>
<dbReference type="PANTHER" id="PTHR33280:SF1">
    <property type="entry name" value="LARGE RIBOSOMAL SUBUNIT PROTEIN BL31C"/>
    <property type="match status" value="1"/>
</dbReference>
<keyword evidence="1 3" id="KW-0689">Ribosomal protein</keyword>
<gene>
    <name evidence="4" type="primary">rpmE2-2</name>
    <name evidence="3" type="synonym">rpmE2</name>
    <name evidence="4" type="ORF">Amac_103970</name>
</gene>
<dbReference type="Proteomes" id="UP000331127">
    <property type="component" value="Unassembled WGS sequence"/>
</dbReference>
<proteinExistence type="inferred from homology"/>
<dbReference type="HAMAP" id="MF_00502">
    <property type="entry name" value="Ribosomal_bL31_2"/>
    <property type="match status" value="1"/>
</dbReference>
<keyword evidence="5" id="KW-1185">Reference proteome</keyword>
<dbReference type="Pfam" id="PF01197">
    <property type="entry name" value="Ribosomal_L31"/>
    <property type="match status" value="1"/>
</dbReference>
<dbReference type="PRINTS" id="PR01249">
    <property type="entry name" value="RIBOSOMALL31"/>
</dbReference>
<evidence type="ECO:0000256" key="3">
    <source>
        <dbReference type="HAMAP-Rule" id="MF_00502"/>
    </source>
</evidence>
<dbReference type="GO" id="GO:0006412">
    <property type="term" value="P:translation"/>
    <property type="evidence" value="ECO:0007669"/>
    <property type="project" value="UniProtKB-UniRule"/>
</dbReference>
<dbReference type="NCBIfam" id="NF002462">
    <property type="entry name" value="PRK01678.1"/>
    <property type="match status" value="1"/>
</dbReference>
<sequence length="82" mass="9455">MTMKKNLHPEYHPVVFRDPTTGFAFLTRSTVTSSKTIEWEDGNTYPLVDVDVSSESHPFYTGRGRIVDSAGRVERFKRRYGQ</sequence>
<dbReference type="NCBIfam" id="TIGR00105">
    <property type="entry name" value="L31"/>
    <property type="match status" value="1"/>
</dbReference>
<name>A0A5M3X9F4_9ACTN</name>
<dbReference type="Gene3D" id="4.10.830.30">
    <property type="entry name" value="Ribosomal protein L31"/>
    <property type="match status" value="1"/>
</dbReference>
<evidence type="ECO:0000256" key="1">
    <source>
        <dbReference type="ARBA" id="ARBA00022980"/>
    </source>
</evidence>